<evidence type="ECO:0000256" key="3">
    <source>
        <dbReference type="ARBA" id="ARBA00023239"/>
    </source>
</evidence>
<dbReference type="NCBIfam" id="NF002016">
    <property type="entry name" value="PRK00823.1-1"/>
    <property type="match status" value="1"/>
</dbReference>
<organism evidence="5 6">
    <name type="scientific">Microbulbifer salipaludis</name>
    <dbReference type="NCBI Taxonomy" id="187980"/>
    <lineage>
        <taxon>Bacteria</taxon>
        <taxon>Pseudomonadati</taxon>
        <taxon>Pseudomonadota</taxon>
        <taxon>Gammaproteobacteria</taxon>
        <taxon>Cellvibrionales</taxon>
        <taxon>Microbulbiferaceae</taxon>
        <taxon>Microbulbifer</taxon>
    </lineage>
</organism>
<dbReference type="CDD" id="cd00913">
    <property type="entry name" value="PCD_DCoH_subfamily_a"/>
    <property type="match status" value="1"/>
</dbReference>
<dbReference type="RefSeq" id="WP_207003357.1">
    <property type="nucleotide sequence ID" value="NZ_JAEKJR010000002.1"/>
</dbReference>
<evidence type="ECO:0000313" key="6">
    <source>
        <dbReference type="Proteomes" id="UP000664293"/>
    </source>
</evidence>
<comment type="catalytic activity">
    <reaction evidence="1 4">
        <text>(4aS,6R)-4a-hydroxy-L-erythro-5,6,7,8-tetrahydrobiopterin = (6R)-L-erythro-6,7-dihydrobiopterin + H2O</text>
        <dbReference type="Rhea" id="RHEA:11920"/>
        <dbReference type="ChEBI" id="CHEBI:15377"/>
        <dbReference type="ChEBI" id="CHEBI:15642"/>
        <dbReference type="ChEBI" id="CHEBI:43120"/>
        <dbReference type="EC" id="4.2.1.96"/>
    </reaction>
</comment>
<keyword evidence="6" id="KW-1185">Reference proteome</keyword>
<dbReference type="SUPFAM" id="SSF55248">
    <property type="entry name" value="PCD-like"/>
    <property type="match status" value="1"/>
</dbReference>
<dbReference type="InterPro" id="IPR001533">
    <property type="entry name" value="Pterin_deHydtase"/>
</dbReference>
<evidence type="ECO:0000256" key="1">
    <source>
        <dbReference type="ARBA" id="ARBA00001554"/>
    </source>
</evidence>
<dbReference type="HAMAP" id="MF_00434">
    <property type="entry name" value="Pterin_4_alpha"/>
    <property type="match status" value="1"/>
</dbReference>
<dbReference type="InterPro" id="IPR036428">
    <property type="entry name" value="PCD_sf"/>
</dbReference>
<sequence>MTELAAQACEACRADAPLVSDEELAELMREIPDWTPIARDGVMQLERVFKFRNFKQALAFTNRVGEIAEEVGHHPALLTEWGKVTVTWWSHEAGGLHKNDFIMAARTDKQLDAD</sequence>
<dbReference type="EC" id="4.2.1.96" evidence="4"/>
<dbReference type="InterPro" id="IPR050376">
    <property type="entry name" value="Pterin-4-alpha-carb_dehyd"/>
</dbReference>
<dbReference type="PANTHER" id="PTHR42805:SF1">
    <property type="entry name" value="PTERIN-4-ALPHA-CARBINOLAMINE DEHYDRATASE-RELATED"/>
    <property type="match status" value="1"/>
</dbReference>
<reference evidence="5 6" key="1">
    <citation type="submission" date="2020-12" db="EMBL/GenBank/DDBJ databases">
        <title>Oil enriched cultivation method for isolating marine PHA-producing bacteria.</title>
        <authorList>
            <person name="Zheng W."/>
            <person name="Yu S."/>
            <person name="Huang Y."/>
        </authorList>
    </citation>
    <scope>NUCLEOTIDE SEQUENCE [LARGE SCALE GENOMIC DNA]</scope>
    <source>
        <strain evidence="5 6">SN0-2</strain>
    </source>
</reference>
<dbReference type="Gene3D" id="3.30.1360.20">
    <property type="entry name" value="Transcriptional coactivator/pterin dehydratase"/>
    <property type="match status" value="1"/>
</dbReference>
<dbReference type="GO" id="GO:0008124">
    <property type="term" value="F:4-alpha-hydroxytetrahydrobiopterin dehydratase activity"/>
    <property type="evidence" value="ECO:0007669"/>
    <property type="project" value="UniProtKB-EC"/>
</dbReference>
<comment type="caution">
    <text evidence="5">The sequence shown here is derived from an EMBL/GenBank/DDBJ whole genome shotgun (WGS) entry which is preliminary data.</text>
</comment>
<protein>
    <recommendedName>
        <fullName evidence="4">Putative pterin-4-alpha-carbinolamine dehydratase</fullName>
        <shortName evidence="4">PHS</shortName>
        <ecNumber evidence="4">4.2.1.96</ecNumber>
    </recommendedName>
    <alternativeName>
        <fullName evidence="4">4-alpha-hydroxy-tetrahydropterin dehydratase</fullName>
    </alternativeName>
    <alternativeName>
        <fullName evidence="4">Pterin carbinolamine dehydratase</fullName>
        <shortName evidence="4">PCD</shortName>
    </alternativeName>
</protein>
<dbReference type="Proteomes" id="UP000664293">
    <property type="component" value="Unassembled WGS sequence"/>
</dbReference>
<dbReference type="EMBL" id="JAEKJR010000002">
    <property type="protein sequence ID" value="MBN8432090.1"/>
    <property type="molecule type" value="Genomic_DNA"/>
</dbReference>
<evidence type="ECO:0000256" key="4">
    <source>
        <dbReference type="HAMAP-Rule" id="MF_00434"/>
    </source>
</evidence>
<dbReference type="PANTHER" id="PTHR42805">
    <property type="entry name" value="PTERIN-4-ALPHA-CARBINOLAMINE DEHYDRATASE-RELATED"/>
    <property type="match status" value="1"/>
</dbReference>
<gene>
    <name evidence="5" type="ORF">JF535_14650</name>
</gene>
<keyword evidence="3 4" id="KW-0456">Lyase</keyword>
<name>A0ABS3E9W1_9GAMM</name>
<evidence type="ECO:0000256" key="2">
    <source>
        <dbReference type="ARBA" id="ARBA00006472"/>
    </source>
</evidence>
<accession>A0ABS3E9W1</accession>
<dbReference type="Pfam" id="PF01329">
    <property type="entry name" value="Pterin_4a"/>
    <property type="match status" value="1"/>
</dbReference>
<comment type="similarity">
    <text evidence="2 4">Belongs to the pterin-4-alpha-carbinolamine dehydratase family.</text>
</comment>
<evidence type="ECO:0000313" key="5">
    <source>
        <dbReference type="EMBL" id="MBN8432090.1"/>
    </source>
</evidence>
<proteinExistence type="inferred from homology"/>